<keyword evidence="2" id="KW-1133">Transmembrane helix</keyword>
<accession>A0A9W7D8J1</accession>
<dbReference type="EMBL" id="BSXW01012446">
    <property type="protein sequence ID" value="GMF65128.1"/>
    <property type="molecule type" value="Genomic_DNA"/>
</dbReference>
<keyword evidence="2" id="KW-0472">Membrane</keyword>
<feature type="compositionally biased region" description="Polar residues" evidence="1">
    <location>
        <begin position="107"/>
        <end position="128"/>
    </location>
</feature>
<evidence type="ECO:0000313" key="4">
    <source>
        <dbReference type="Proteomes" id="UP001165083"/>
    </source>
</evidence>
<evidence type="ECO:0000256" key="1">
    <source>
        <dbReference type="SAM" id="MobiDB-lite"/>
    </source>
</evidence>
<name>A0A9W7D8J1_9STRA</name>
<evidence type="ECO:0000256" key="2">
    <source>
        <dbReference type="SAM" id="Phobius"/>
    </source>
</evidence>
<keyword evidence="4" id="KW-1185">Reference proteome</keyword>
<evidence type="ECO:0000313" key="3">
    <source>
        <dbReference type="EMBL" id="GMF65128.1"/>
    </source>
</evidence>
<dbReference type="OrthoDB" id="1158011at2759"/>
<feature type="compositionally biased region" description="Acidic residues" evidence="1">
    <location>
        <begin position="37"/>
        <end position="46"/>
    </location>
</feature>
<dbReference type="Proteomes" id="UP001165083">
    <property type="component" value="Unassembled WGS sequence"/>
</dbReference>
<sequence>MPTKGEGAIGALDFPAEERKRLAKLCEACGRVADLLPELESEGEGAEAEKKPSKYAEQIAQLHMHSLEKALAPSAAKDQKEAANTSAGVSDSGKTEASAAQAEVDATQASATIQETSTVDSNSASTKEAPTLESASPTDSSDSAPATATEPAVPVAEPAEAADVAEPLQNVDIAAHNVPQVRESDSVDTFLHYLTVAIVVALFALIYKKLLQMHGVLQ</sequence>
<gene>
    <name evidence="3" type="ORF">Plil01_001784600</name>
</gene>
<feature type="transmembrane region" description="Helical" evidence="2">
    <location>
        <begin position="190"/>
        <end position="207"/>
    </location>
</feature>
<proteinExistence type="predicted"/>
<organism evidence="3 4">
    <name type="scientific">Phytophthora lilii</name>
    <dbReference type="NCBI Taxonomy" id="2077276"/>
    <lineage>
        <taxon>Eukaryota</taxon>
        <taxon>Sar</taxon>
        <taxon>Stramenopiles</taxon>
        <taxon>Oomycota</taxon>
        <taxon>Peronosporomycetes</taxon>
        <taxon>Peronosporales</taxon>
        <taxon>Peronosporaceae</taxon>
        <taxon>Phytophthora</taxon>
    </lineage>
</organism>
<feature type="compositionally biased region" description="Low complexity" evidence="1">
    <location>
        <begin position="133"/>
        <end position="152"/>
    </location>
</feature>
<dbReference type="AlphaFoldDB" id="A0A9W7D8J1"/>
<feature type="region of interest" description="Disordered" evidence="1">
    <location>
        <begin position="37"/>
        <end position="152"/>
    </location>
</feature>
<reference evidence="3" key="1">
    <citation type="submission" date="2023-04" db="EMBL/GenBank/DDBJ databases">
        <title>Phytophthora lilii NBRC 32176.</title>
        <authorList>
            <person name="Ichikawa N."/>
            <person name="Sato H."/>
            <person name="Tonouchi N."/>
        </authorList>
    </citation>
    <scope>NUCLEOTIDE SEQUENCE</scope>
    <source>
        <strain evidence="3">NBRC 32176</strain>
    </source>
</reference>
<comment type="caution">
    <text evidence="3">The sequence shown here is derived from an EMBL/GenBank/DDBJ whole genome shotgun (WGS) entry which is preliminary data.</text>
</comment>
<protein>
    <submittedName>
        <fullName evidence="3">Unnamed protein product</fullName>
    </submittedName>
</protein>
<keyword evidence="2" id="KW-0812">Transmembrane</keyword>